<dbReference type="Gene3D" id="3.20.20.80">
    <property type="entry name" value="Glycosidases"/>
    <property type="match status" value="1"/>
</dbReference>
<dbReference type="SUPFAM" id="SSF51445">
    <property type="entry name" value="(Trans)glycosidases"/>
    <property type="match status" value="1"/>
</dbReference>
<dbReference type="Pfam" id="PF00128">
    <property type="entry name" value="Alpha-amylase"/>
    <property type="match status" value="1"/>
</dbReference>
<name>A0A941DQN9_9BURK</name>
<dbReference type="RefSeq" id="WP_268977904.1">
    <property type="nucleotide sequence ID" value="NZ_JAGSPN010000184.1"/>
</dbReference>
<dbReference type="InterPro" id="IPR045857">
    <property type="entry name" value="O16G_dom_2"/>
</dbReference>
<sequence>WWREAVIYQVYPRSFADSNGDGVGDLPGITARLDYIAALGVDIVWISPFFKSPMADFGYDVSDYCDVDPLFGTLRDFDLLLEKAHSLGLKIMIDQVLSHCSDQHPWFIESRESRDNPKADWYVWADPRADGNPPNNWLSVF</sequence>
<feature type="non-terminal residue" evidence="3">
    <location>
        <position position="1"/>
    </location>
</feature>
<proteinExistence type="inferred from homology"/>
<dbReference type="GO" id="GO:0009313">
    <property type="term" value="P:oligosaccharide catabolic process"/>
    <property type="evidence" value="ECO:0007669"/>
    <property type="project" value="TreeGrafter"/>
</dbReference>
<dbReference type="InterPro" id="IPR006047">
    <property type="entry name" value="GH13_cat_dom"/>
</dbReference>
<evidence type="ECO:0000313" key="3">
    <source>
        <dbReference type="EMBL" id="MBR7784409.1"/>
    </source>
</evidence>
<evidence type="ECO:0000313" key="4">
    <source>
        <dbReference type="Proteomes" id="UP000680067"/>
    </source>
</evidence>
<keyword evidence="4" id="KW-1185">Reference proteome</keyword>
<gene>
    <name evidence="3" type="ORF">KDM89_19945</name>
</gene>
<dbReference type="AlphaFoldDB" id="A0A941DQN9"/>
<dbReference type="GO" id="GO:0004556">
    <property type="term" value="F:alpha-amylase activity"/>
    <property type="evidence" value="ECO:0007669"/>
    <property type="project" value="TreeGrafter"/>
</dbReference>
<dbReference type="PANTHER" id="PTHR10357">
    <property type="entry name" value="ALPHA-AMYLASE FAMILY MEMBER"/>
    <property type="match status" value="1"/>
</dbReference>
<comment type="similarity">
    <text evidence="1">Belongs to the glycosyl hydrolase 13 family.</text>
</comment>
<protein>
    <submittedName>
        <fullName evidence="3">Alpha-glucosidase</fullName>
    </submittedName>
</protein>
<organism evidence="3 4">
    <name type="scientific">Undibacterium luofuense</name>
    <dbReference type="NCBI Taxonomy" id="2828733"/>
    <lineage>
        <taxon>Bacteria</taxon>
        <taxon>Pseudomonadati</taxon>
        <taxon>Pseudomonadota</taxon>
        <taxon>Betaproteobacteria</taxon>
        <taxon>Burkholderiales</taxon>
        <taxon>Oxalobacteraceae</taxon>
        <taxon>Undibacterium</taxon>
    </lineage>
</organism>
<dbReference type="Gene3D" id="3.90.400.10">
    <property type="entry name" value="Oligo-1,6-glucosidase, Domain 2"/>
    <property type="match status" value="1"/>
</dbReference>
<dbReference type="InterPro" id="IPR017853">
    <property type="entry name" value="GH"/>
</dbReference>
<evidence type="ECO:0000259" key="2">
    <source>
        <dbReference type="SMART" id="SM00642"/>
    </source>
</evidence>
<evidence type="ECO:0000256" key="1">
    <source>
        <dbReference type="ARBA" id="ARBA00008061"/>
    </source>
</evidence>
<reference evidence="3" key="1">
    <citation type="submission" date="2021-04" db="EMBL/GenBank/DDBJ databases">
        <title>novel species isolated from subtropical streams in China.</title>
        <authorList>
            <person name="Lu H."/>
        </authorList>
    </citation>
    <scope>NUCLEOTIDE SEQUENCE</scope>
    <source>
        <strain evidence="3">LFS511W</strain>
    </source>
</reference>
<accession>A0A941DQN9</accession>
<dbReference type="EMBL" id="JAGSPN010000184">
    <property type="protein sequence ID" value="MBR7784409.1"/>
    <property type="molecule type" value="Genomic_DNA"/>
</dbReference>
<dbReference type="SMART" id="SM00642">
    <property type="entry name" value="Aamy"/>
    <property type="match status" value="1"/>
</dbReference>
<feature type="non-terminal residue" evidence="3">
    <location>
        <position position="141"/>
    </location>
</feature>
<dbReference type="Proteomes" id="UP000680067">
    <property type="component" value="Unassembled WGS sequence"/>
</dbReference>
<feature type="domain" description="Glycosyl hydrolase family 13 catalytic" evidence="2">
    <location>
        <begin position="9"/>
        <end position="140"/>
    </location>
</feature>
<comment type="caution">
    <text evidence="3">The sequence shown here is derived from an EMBL/GenBank/DDBJ whole genome shotgun (WGS) entry which is preliminary data.</text>
</comment>
<dbReference type="PANTHER" id="PTHR10357:SF179">
    <property type="entry name" value="NEUTRAL AND BASIC AMINO ACID TRANSPORT PROTEIN RBAT"/>
    <property type="match status" value="1"/>
</dbReference>